<dbReference type="Proteomes" id="UP001596289">
    <property type="component" value="Unassembled WGS sequence"/>
</dbReference>
<evidence type="ECO:0000313" key="3">
    <source>
        <dbReference type="Proteomes" id="UP001596289"/>
    </source>
</evidence>
<evidence type="ECO:0000256" key="1">
    <source>
        <dbReference type="SAM" id="MobiDB-lite"/>
    </source>
</evidence>
<organism evidence="2 3">
    <name type="scientific">Loigolactobacillus jiayinensis</name>
    <dbReference type="NCBI Taxonomy" id="2486016"/>
    <lineage>
        <taxon>Bacteria</taxon>
        <taxon>Bacillati</taxon>
        <taxon>Bacillota</taxon>
        <taxon>Bacilli</taxon>
        <taxon>Lactobacillales</taxon>
        <taxon>Lactobacillaceae</taxon>
        <taxon>Loigolactobacillus</taxon>
    </lineage>
</organism>
<feature type="region of interest" description="Disordered" evidence="1">
    <location>
        <begin position="60"/>
        <end position="80"/>
    </location>
</feature>
<name>A0ABW1R9U9_9LACO</name>
<keyword evidence="3" id="KW-1185">Reference proteome</keyword>
<comment type="caution">
    <text evidence="2">The sequence shown here is derived from an EMBL/GenBank/DDBJ whole genome shotgun (WGS) entry which is preliminary data.</text>
</comment>
<reference evidence="3" key="1">
    <citation type="journal article" date="2019" name="Int. J. Syst. Evol. Microbiol.">
        <title>The Global Catalogue of Microorganisms (GCM) 10K type strain sequencing project: providing services to taxonomists for standard genome sequencing and annotation.</title>
        <authorList>
            <consortium name="The Broad Institute Genomics Platform"/>
            <consortium name="The Broad Institute Genome Sequencing Center for Infectious Disease"/>
            <person name="Wu L."/>
            <person name="Ma J."/>
        </authorList>
    </citation>
    <scope>NUCLEOTIDE SEQUENCE [LARGE SCALE GENOMIC DNA]</scope>
    <source>
        <strain evidence="3">CCM 8904</strain>
    </source>
</reference>
<sequence length="80" mass="8895">MLKLLFTMSEDLSKVSFGEGLACLYSELTAGTLAEKYHIKITDLADSSYDQNRVSVINKNNDEQSLHDNGVPAAVNKRFK</sequence>
<dbReference type="RefSeq" id="WP_125552562.1">
    <property type="nucleotide sequence ID" value="NZ_JBHSSL010000009.1"/>
</dbReference>
<dbReference type="EMBL" id="JBHSSL010000009">
    <property type="protein sequence ID" value="MFC6169232.1"/>
    <property type="molecule type" value="Genomic_DNA"/>
</dbReference>
<accession>A0ABW1R9U9</accession>
<protein>
    <submittedName>
        <fullName evidence="2">Uncharacterized protein</fullName>
    </submittedName>
</protein>
<gene>
    <name evidence="2" type="ORF">ACFQGP_01345</name>
</gene>
<proteinExistence type="predicted"/>
<evidence type="ECO:0000313" key="2">
    <source>
        <dbReference type="EMBL" id="MFC6169232.1"/>
    </source>
</evidence>